<sequence length="389" mass="42592">MKVVVLGAGLMGKEVARDLNSSEKVEKVYLADIDTDAAQKFVDSLESDKIEVVALNARNEDELRTVMVKGDVCVNALFYEFNKIVAKTAIEVGVHSVDLGGHIGEVTEHLLTLHDEAKAKNVTLIPDLGVAPGMINILAGYGVSKLDSVESIKLYVGGIPTKPEPPLNYTLVFSLDGVFDHYTEPAKVIQGGKLTEVPSLAGVEPIYFDHYGVLEAFYTSGGTSTLINTFPNVKTLEYKTIRYKGHADQFKLLRDLGFLSKDNIVEVDGKQLLVRDVIREALKKKLDLGDKEDAVLLRVIVSGEKSGEQVTYEYELNIKRDAETTMTAMARATACTIAAVAIMVGSGVIQDRGVFPPESIVPGDEYIEKMARRGVMIKETSHRSTIVKW</sequence>
<dbReference type="PANTHER" id="PTHR11133">
    <property type="entry name" value="SACCHAROPINE DEHYDROGENASE"/>
    <property type="match status" value="1"/>
</dbReference>
<dbReference type="PANTHER" id="PTHR11133:SF22">
    <property type="entry name" value="ALPHA-AMINOADIPIC SEMIALDEHYDE SYNTHASE, MITOCHONDRIAL"/>
    <property type="match status" value="1"/>
</dbReference>
<name>A0A0A3HXW6_9BACL</name>
<dbReference type="SUPFAM" id="SSF55347">
    <property type="entry name" value="Glyceraldehyde-3-phosphate dehydrogenase-like, C-terminal domain"/>
    <property type="match status" value="1"/>
</dbReference>
<dbReference type="Gene3D" id="3.40.50.720">
    <property type="entry name" value="NAD(P)-binding Rossmann-like Domain"/>
    <property type="match status" value="1"/>
</dbReference>
<evidence type="ECO:0000313" key="5">
    <source>
        <dbReference type="Proteomes" id="UP000030408"/>
    </source>
</evidence>
<dbReference type="eggNOG" id="COG1748">
    <property type="taxonomic scope" value="Bacteria"/>
</dbReference>
<dbReference type="GO" id="GO:0016491">
    <property type="term" value="F:oxidoreductase activity"/>
    <property type="evidence" value="ECO:0007669"/>
    <property type="project" value="UniProtKB-KW"/>
</dbReference>
<dbReference type="InterPro" id="IPR036291">
    <property type="entry name" value="NAD(P)-bd_dom_sf"/>
</dbReference>
<feature type="domain" description="Saccharopine dehydrogenase NADP binding" evidence="2">
    <location>
        <begin position="3"/>
        <end position="125"/>
    </location>
</feature>
<evidence type="ECO:0000256" key="1">
    <source>
        <dbReference type="ARBA" id="ARBA00023002"/>
    </source>
</evidence>
<dbReference type="InterPro" id="IPR005097">
    <property type="entry name" value="Sacchrp_dh_NADP-bd"/>
</dbReference>
<reference evidence="4 5" key="1">
    <citation type="submission" date="2014-02" db="EMBL/GenBank/DDBJ databases">
        <title>Draft genome sequence of Lysinibacillus sinduriensis JCM 15800.</title>
        <authorList>
            <person name="Zhang F."/>
            <person name="Wang G."/>
            <person name="Zhang L."/>
        </authorList>
    </citation>
    <scope>NUCLEOTIDE SEQUENCE [LARGE SCALE GENOMIC DNA]</scope>
    <source>
        <strain evidence="4 5">JCM 15800</strain>
    </source>
</reference>
<evidence type="ECO:0000259" key="3">
    <source>
        <dbReference type="Pfam" id="PF16653"/>
    </source>
</evidence>
<comment type="caution">
    <text evidence="4">The sequence shown here is derived from an EMBL/GenBank/DDBJ whole genome shotgun (WGS) entry which is preliminary data.</text>
</comment>
<evidence type="ECO:0000313" key="4">
    <source>
        <dbReference type="EMBL" id="KGR76080.1"/>
    </source>
</evidence>
<accession>A0A0A3HXW6</accession>
<dbReference type="RefSeq" id="WP_036199681.1">
    <property type="nucleotide sequence ID" value="NZ_AVCY01000009.1"/>
</dbReference>
<protein>
    <submittedName>
        <fullName evidence="4">Saccharopine dehydrogenase</fullName>
    </submittedName>
</protein>
<proteinExistence type="predicted"/>
<keyword evidence="5" id="KW-1185">Reference proteome</keyword>
<evidence type="ECO:0000259" key="2">
    <source>
        <dbReference type="Pfam" id="PF03435"/>
    </source>
</evidence>
<dbReference type="SUPFAM" id="SSF51735">
    <property type="entry name" value="NAD(P)-binding Rossmann-fold domains"/>
    <property type="match status" value="1"/>
</dbReference>
<dbReference type="AlphaFoldDB" id="A0A0A3HXW6"/>
<keyword evidence="1" id="KW-0560">Oxidoreductase</keyword>
<dbReference type="Pfam" id="PF16653">
    <property type="entry name" value="Sacchrp_dh_C"/>
    <property type="match status" value="1"/>
</dbReference>
<dbReference type="OrthoDB" id="9769367at2"/>
<dbReference type="EMBL" id="JPVO01000047">
    <property type="protein sequence ID" value="KGR76080.1"/>
    <property type="molecule type" value="Genomic_DNA"/>
</dbReference>
<feature type="domain" description="Saccharopine dehydrogenase-like C-terminal" evidence="3">
    <location>
        <begin position="129"/>
        <end position="375"/>
    </location>
</feature>
<organism evidence="4 5">
    <name type="scientific">Ureibacillus sinduriensis BLB-1 = JCM 15800</name>
    <dbReference type="NCBI Taxonomy" id="1384057"/>
    <lineage>
        <taxon>Bacteria</taxon>
        <taxon>Bacillati</taxon>
        <taxon>Bacillota</taxon>
        <taxon>Bacilli</taxon>
        <taxon>Bacillales</taxon>
        <taxon>Caryophanaceae</taxon>
        <taxon>Ureibacillus</taxon>
    </lineage>
</organism>
<dbReference type="Proteomes" id="UP000030408">
    <property type="component" value="Unassembled WGS sequence"/>
</dbReference>
<dbReference type="InterPro" id="IPR032095">
    <property type="entry name" value="Sacchrp_dh-like_C"/>
</dbReference>
<dbReference type="STRING" id="1384057.CD33_07830"/>
<dbReference type="Pfam" id="PF03435">
    <property type="entry name" value="Sacchrp_dh_NADP"/>
    <property type="match status" value="1"/>
</dbReference>
<dbReference type="Gene3D" id="3.30.360.10">
    <property type="entry name" value="Dihydrodipicolinate Reductase, domain 2"/>
    <property type="match status" value="1"/>
</dbReference>
<dbReference type="InterPro" id="IPR051168">
    <property type="entry name" value="AASS"/>
</dbReference>
<gene>
    <name evidence="4" type="ORF">CD33_07830</name>
</gene>